<protein>
    <submittedName>
        <fullName evidence="1">DUF3231 family protein</fullName>
    </submittedName>
</protein>
<dbReference type="Proteomes" id="UP001159179">
    <property type="component" value="Unassembled WGS sequence"/>
</dbReference>
<sequence length="352" mass="39983">MKKDSIIKEEIVEHQQNKQLTSAELADLFSNFMGDSMFSCVFEHYLQVVQDDEVKDYVEFALTRSRRHVQEIGNIFKSENIPVPVGFGEQDIRKDAPRLFGDLFMVFYITQMASASLLLYGSAFSNATRQDIINYFRSTLNDSIETYERGRHLLLSKGMDISSPTIPYPNKVDFVEKKSFISILTGRDRPLTANEIKHLHYNINTNILGKSLMLGFSQVASSEKIRKYFRDGAELADKQIKSFADHLLKQDLPSPKLMDDHVTDSTTSPFSDKLMMYHGSLAGNVALTNMGTALSQMMRHDLAAELMKFLPVIGKYNNDGLNMMIEHGWFEEPFTATDRKELSKSSPGSNKN</sequence>
<evidence type="ECO:0000313" key="1">
    <source>
        <dbReference type="EMBL" id="MDH5163011.1"/>
    </source>
</evidence>
<comment type="caution">
    <text evidence="1">The sequence shown here is derived from an EMBL/GenBank/DDBJ whole genome shotgun (WGS) entry which is preliminary data.</text>
</comment>
<dbReference type="Gene3D" id="1.20.1260.10">
    <property type="match status" value="2"/>
</dbReference>
<dbReference type="RefSeq" id="WP_280617750.1">
    <property type="nucleotide sequence ID" value="NZ_JAROYP010000012.1"/>
</dbReference>
<organism evidence="1 2">
    <name type="scientific">Heyndrickxia oleronia</name>
    <dbReference type="NCBI Taxonomy" id="38875"/>
    <lineage>
        <taxon>Bacteria</taxon>
        <taxon>Bacillati</taxon>
        <taxon>Bacillota</taxon>
        <taxon>Bacilli</taxon>
        <taxon>Bacillales</taxon>
        <taxon>Bacillaceae</taxon>
        <taxon>Heyndrickxia</taxon>
    </lineage>
</organism>
<gene>
    <name evidence="1" type="ORF">P5X88_18935</name>
</gene>
<dbReference type="AlphaFoldDB" id="A0AAW6T424"/>
<evidence type="ECO:0000313" key="2">
    <source>
        <dbReference type="Proteomes" id="UP001159179"/>
    </source>
</evidence>
<proteinExistence type="predicted"/>
<name>A0AAW6T424_9BACI</name>
<dbReference type="InterPro" id="IPR012347">
    <property type="entry name" value="Ferritin-like"/>
</dbReference>
<dbReference type="EMBL" id="JAROYP010000012">
    <property type="protein sequence ID" value="MDH5163011.1"/>
    <property type="molecule type" value="Genomic_DNA"/>
</dbReference>
<dbReference type="InterPro" id="IPR021617">
    <property type="entry name" value="DUF3231"/>
</dbReference>
<reference evidence="1" key="1">
    <citation type="submission" date="2023-03" db="EMBL/GenBank/DDBJ databases">
        <title>Bacterial isolates from washroom surfaces on a university campus.</title>
        <authorList>
            <person name="Holman D.B."/>
            <person name="Gzyl K.E."/>
            <person name="Taheri A.E."/>
        </authorList>
    </citation>
    <scope>NUCLEOTIDE SEQUENCE</scope>
    <source>
        <strain evidence="1">RD03</strain>
    </source>
</reference>
<dbReference type="Pfam" id="PF11553">
    <property type="entry name" value="DUF3231"/>
    <property type="match status" value="2"/>
</dbReference>
<accession>A0AAW6T424</accession>